<dbReference type="EMBL" id="JAWDJW010008356">
    <property type="protein sequence ID" value="KAK3060703.1"/>
    <property type="molecule type" value="Genomic_DNA"/>
</dbReference>
<accession>A0ACC3D2D5</accession>
<proteinExistence type="predicted"/>
<dbReference type="Proteomes" id="UP001186974">
    <property type="component" value="Unassembled WGS sequence"/>
</dbReference>
<evidence type="ECO:0000313" key="2">
    <source>
        <dbReference type="Proteomes" id="UP001186974"/>
    </source>
</evidence>
<keyword evidence="2" id="KW-1185">Reference proteome</keyword>
<reference evidence="1" key="1">
    <citation type="submission" date="2024-09" db="EMBL/GenBank/DDBJ databases">
        <title>Black Yeasts Isolated from many extreme environments.</title>
        <authorList>
            <person name="Coleine C."/>
            <person name="Stajich J.E."/>
            <person name="Selbmann L."/>
        </authorList>
    </citation>
    <scope>NUCLEOTIDE SEQUENCE</scope>
    <source>
        <strain evidence="1">CCFEE 5737</strain>
    </source>
</reference>
<comment type="caution">
    <text evidence="1">The sequence shown here is derived from an EMBL/GenBank/DDBJ whole genome shotgun (WGS) entry which is preliminary data.</text>
</comment>
<sequence>HYVDGLVFATGCNLLAVMMIYKYWDSITKEDLEFSVGMKMNNWEVKELMGPGEDERRNTFMDQDTSYDSSYLQPAYQRNSHLGVW</sequence>
<protein>
    <submittedName>
        <fullName evidence="1">Chitin synthase, class 7</fullName>
    </submittedName>
</protein>
<feature type="non-terminal residue" evidence="1">
    <location>
        <position position="1"/>
    </location>
</feature>
<evidence type="ECO:0000313" key="1">
    <source>
        <dbReference type="EMBL" id="KAK3060703.1"/>
    </source>
</evidence>
<organism evidence="1 2">
    <name type="scientific">Coniosporium uncinatum</name>
    <dbReference type="NCBI Taxonomy" id="93489"/>
    <lineage>
        <taxon>Eukaryota</taxon>
        <taxon>Fungi</taxon>
        <taxon>Dikarya</taxon>
        <taxon>Ascomycota</taxon>
        <taxon>Pezizomycotina</taxon>
        <taxon>Dothideomycetes</taxon>
        <taxon>Dothideomycetes incertae sedis</taxon>
        <taxon>Coniosporium</taxon>
    </lineage>
</organism>
<gene>
    <name evidence="1" type="primary">CHS7</name>
    <name evidence="1" type="ORF">LTS18_007945</name>
</gene>
<name>A0ACC3D2D5_9PEZI</name>